<feature type="domain" description="Chitobiase/beta-hexosaminidases N-terminal" evidence="10">
    <location>
        <begin position="37"/>
        <end position="199"/>
    </location>
</feature>
<proteinExistence type="inferred from homology"/>
<evidence type="ECO:0000256" key="3">
    <source>
        <dbReference type="ARBA" id="ARBA00012663"/>
    </source>
</evidence>
<dbReference type="GO" id="GO:0005975">
    <property type="term" value="P:carbohydrate metabolic process"/>
    <property type="evidence" value="ECO:0007669"/>
    <property type="project" value="InterPro"/>
</dbReference>
<name>A0A242NEK3_9GAMM</name>
<comment type="similarity">
    <text evidence="2">Belongs to the glycosyl hydrolase 20 family.</text>
</comment>
<dbReference type="PANTHER" id="PTHR22600:SF57">
    <property type="entry name" value="BETA-N-ACETYLHEXOSAMINIDASE"/>
    <property type="match status" value="1"/>
</dbReference>
<dbReference type="GO" id="GO:0030247">
    <property type="term" value="F:polysaccharide binding"/>
    <property type="evidence" value="ECO:0007669"/>
    <property type="project" value="InterPro"/>
</dbReference>
<dbReference type="InterPro" id="IPR008965">
    <property type="entry name" value="CBM2/CBM3_carb-bd_dom_sf"/>
</dbReference>
<dbReference type="Pfam" id="PF00728">
    <property type="entry name" value="Glyco_hydro_20"/>
    <property type="match status" value="1"/>
</dbReference>
<comment type="catalytic activity">
    <reaction evidence="1">
        <text>Hydrolysis of terminal non-reducing N-acetyl-D-hexosamine residues in N-acetyl-beta-D-hexosaminides.</text>
        <dbReference type="EC" id="3.2.1.52"/>
    </reaction>
</comment>
<dbReference type="InterPro" id="IPR015883">
    <property type="entry name" value="Glyco_hydro_20_cat"/>
</dbReference>
<evidence type="ECO:0000313" key="11">
    <source>
        <dbReference type="EMBL" id="OTP98137.1"/>
    </source>
</evidence>
<dbReference type="Gene3D" id="2.60.40.290">
    <property type="match status" value="1"/>
</dbReference>
<sequence>MKKFKSAIIATSIATLLSMGTAQSVSASQKVVDTMSSQLHLNYQIVDNDAANHGVDCAALGADWASCNKVTLTLKNTGPAITSNDWAIYFHNIRMILAVNNDQFKITHVTGDLHKLEPTEKFKNIPANAVVTIPITGEYWQISESDVMPRWYVTSSNAEPKVIANTDTDSDNLSAFVKPLGEQWKISPNDHNILMTPENRYQRNKDIQEINGELLKGQILPTPSKLTVGKETITLNENGVNLVLNNLSLESKSVLEKHFTELKIAVSSKGFNINASIDKNAFEKGVKGSYKLDITPQGATIVAFDESGIFYGVESILSVIDVKKPQVIPTLSAEDAPRFEYRGMMLDTGRNFKSKEAVLQLLDMMSKYKMNKFHFHLSDDEGWRIEIPDLPELTEFGSKRCHDLSETKCLLPQLGSGPYSNNSGSGYFTRNDYIEIVKYANARFIEVIPEIDMPAHARAAIMSMEVRYQRLMNSGQEQQANEYRLVDPTDTSNTTTVQFYNRQSYLNPCLDSSKKFVNKVISEIAKMHAEAKQPISTWHFGGDEAKNIHFGNGYQDINVAQKEAGKGLIDQSIEDHPWAKSQACQTFVQKGVVKNIEHLPSYFAVEVSKIIKNNGINRMQVWQDGVKFATNAKSFATDEVIVNFWDNLYWGGYDSVNEFANKGYKVIVSNPDYVYLDMPYEVNPKESGYYWAARFNDERKIFSFAPDNLPQNAETSFDRNGDVFTAKGTMDWPGAYGLSAQIWTENIRTDDKMAYMAYPRLLSVAERAWHKADWETNYQKDRQFQQGETHYVDQQKLFNDWNQFANLIGQRELAKLDAASINYRLPVPGAKIENGKLIANIVFPGLSIEYSIDKGNQWQRYQGPIAIKKGENVFIRSVSPNKQRTSRIEIVK</sequence>
<feature type="signal peptide" evidence="9">
    <location>
        <begin position="1"/>
        <end position="27"/>
    </location>
</feature>
<evidence type="ECO:0000313" key="13">
    <source>
        <dbReference type="Proteomes" id="UP000194800"/>
    </source>
</evidence>
<dbReference type="Gene3D" id="3.30.379.10">
    <property type="entry name" value="Chitobiase/beta-hexosaminidase domain 2-like"/>
    <property type="match status" value="1"/>
</dbReference>
<dbReference type="GO" id="GO:0030203">
    <property type="term" value="P:glycosaminoglycan metabolic process"/>
    <property type="evidence" value="ECO:0007669"/>
    <property type="project" value="TreeGrafter"/>
</dbReference>
<dbReference type="OrthoDB" id="9763537at2"/>
<dbReference type="SUPFAM" id="SSF49384">
    <property type="entry name" value="Carbohydrate-binding domain"/>
    <property type="match status" value="1"/>
</dbReference>
<dbReference type="Pfam" id="PF03174">
    <property type="entry name" value="CHB_HEX_C"/>
    <property type="match status" value="1"/>
</dbReference>
<evidence type="ECO:0000259" key="10">
    <source>
        <dbReference type="SMART" id="SM01081"/>
    </source>
</evidence>
<dbReference type="Pfam" id="PF03173">
    <property type="entry name" value="CHB_HEX"/>
    <property type="match status" value="1"/>
</dbReference>
<dbReference type="PRINTS" id="PR00738">
    <property type="entry name" value="GLHYDRLASE20"/>
</dbReference>
<evidence type="ECO:0000256" key="9">
    <source>
        <dbReference type="SAM" id="SignalP"/>
    </source>
</evidence>
<dbReference type="InterPro" id="IPR025705">
    <property type="entry name" value="Beta_hexosaminidase_sua/sub"/>
</dbReference>
<dbReference type="SUPFAM" id="SSF51445">
    <property type="entry name" value="(Trans)glycosidases"/>
    <property type="match status" value="1"/>
</dbReference>
<dbReference type="GO" id="GO:0004563">
    <property type="term" value="F:beta-N-acetylhexosaminidase activity"/>
    <property type="evidence" value="ECO:0007669"/>
    <property type="project" value="UniProtKB-EC"/>
</dbReference>
<evidence type="ECO:0000256" key="1">
    <source>
        <dbReference type="ARBA" id="ARBA00001231"/>
    </source>
</evidence>
<gene>
    <name evidence="12" type="ORF">B6C91_08060</name>
    <name evidence="11" type="ORF">B6D08_12190</name>
</gene>
<dbReference type="GO" id="GO:0016020">
    <property type="term" value="C:membrane"/>
    <property type="evidence" value="ECO:0007669"/>
    <property type="project" value="TreeGrafter"/>
</dbReference>
<dbReference type="Proteomes" id="UP000194800">
    <property type="component" value="Unassembled WGS sequence"/>
</dbReference>
<keyword evidence="5" id="KW-0326">Glycosidase</keyword>
<dbReference type="Gene3D" id="3.20.20.80">
    <property type="entry name" value="Glycosidases"/>
    <property type="match status" value="1"/>
</dbReference>
<dbReference type="InterPro" id="IPR017853">
    <property type="entry name" value="GH"/>
</dbReference>
<evidence type="ECO:0000256" key="7">
    <source>
        <dbReference type="ARBA" id="ARBA00033000"/>
    </source>
</evidence>
<accession>A0A242NEK3</accession>
<dbReference type="AlphaFoldDB" id="A0A242NEK3"/>
<protein>
    <recommendedName>
        <fullName evidence="3">beta-N-acetylhexosaminidase</fullName>
        <ecNumber evidence="3">3.2.1.52</ecNumber>
    </recommendedName>
    <alternativeName>
        <fullName evidence="6">Beta-N-acetylhexosaminidase</fullName>
    </alternativeName>
    <alternativeName>
        <fullName evidence="7">N-acetyl-beta-glucosaminidase</fullName>
    </alternativeName>
</protein>
<evidence type="ECO:0000313" key="14">
    <source>
        <dbReference type="Proteomes" id="UP000194977"/>
    </source>
</evidence>
<dbReference type="PANTHER" id="PTHR22600">
    <property type="entry name" value="BETA-HEXOSAMINIDASE"/>
    <property type="match status" value="1"/>
</dbReference>
<evidence type="ECO:0000313" key="12">
    <source>
        <dbReference type="EMBL" id="OTQ09757.1"/>
    </source>
</evidence>
<dbReference type="InterPro" id="IPR004867">
    <property type="entry name" value="CHB_C_dom"/>
</dbReference>
<dbReference type="InterPro" id="IPR013783">
    <property type="entry name" value="Ig-like_fold"/>
</dbReference>
<evidence type="ECO:0000256" key="8">
    <source>
        <dbReference type="PIRSR" id="PIRSR625705-1"/>
    </source>
</evidence>
<dbReference type="RefSeq" id="WP_086301638.1">
    <property type="nucleotide sequence ID" value="NZ_MZNE01000036.1"/>
</dbReference>
<feature type="active site" description="Proton donor" evidence="8">
    <location>
        <position position="544"/>
    </location>
</feature>
<dbReference type="InterPro" id="IPR014756">
    <property type="entry name" value="Ig_E-set"/>
</dbReference>
<reference evidence="13 14" key="1">
    <citation type="submission" date="2017-03" db="EMBL/GenBank/DDBJ databases">
        <title>Comparative genomics of honeybee gut symbionts reveal geographically distinct and subgroup specific antibiotic resistance.</title>
        <authorList>
            <person name="Ludvigsen J."/>
            <person name="Porcellato D."/>
            <person name="Labee-Lund T.M."/>
            <person name="Amdam G.V."/>
            <person name="Rudi K."/>
        </authorList>
    </citation>
    <scope>NUCLEOTIDE SEQUENCE [LARGE SCALE GENOMIC DNA]</scope>
    <source>
        <strain evidence="11 14">A-7-12</strain>
        <strain evidence="12 13">A-9-12</strain>
    </source>
</reference>
<dbReference type="Proteomes" id="UP000194977">
    <property type="component" value="Unassembled WGS sequence"/>
</dbReference>
<evidence type="ECO:0000256" key="5">
    <source>
        <dbReference type="ARBA" id="ARBA00023295"/>
    </source>
</evidence>
<dbReference type="InterPro" id="IPR029018">
    <property type="entry name" value="Hex-like_dom2"/>
</dbReference>
<dbReference type="SMART" id="SM01081">
    <property type="entry name" value="CHB_HEX"/>
    <property type="match status" value="1"/>
</dbReference>
<dbReference type="CDD" id="cd06569">
    <property type="entry name" value="GH20_Sm-chitobiase-like"/>
    <property type="match status" value="1"/>
</dbReference>
<keyword evidence="4" id="KW-0378">Hydrolase</keyword>
<evidence type="ECO:0000256" key="2">
    <source>
        <dbReference type="ARBA" id="ARBA00006285"/>
    </source>
</evidence>
<dbReference type="CDD" id="cd02847">
    <property type="entry name" value="E_set_Chitobiase_C"/>
    <property type="match status" value="1"/>
</dbReference>
<keyword evidence="13" id="KW-1185">Reference proteome</keyword>
<keyword evidence="9" id="KW-0732">Signal</keyword>
<dbReference type="EMBL" id="NARP01000038">
    <property type="protein sequence ID" value="OTP98137.1"/>
    <property type="molecule type" value="Genomic_DNA"/>
</dbReference>
<evidence type="ECO:0000256" key="4">
    <source>
        <dbReference type="ARBA" id="ARBA00022801"/>
    </source>
</evidence>
<dbReference type="InterPro" id="IPR015882">
    <property type="entry name" value="HEX_bac_N"/>
</dbReference>
<organism evidence="11 14">
    <name type="scientific">Gilliamella apicola</name>
    <dbReference type="NCBI Taxonomy" id="1196095"/>
    <lineage>
        <taxon>Bacteria</taxon>
        <taxon>Pseudomonadati</taxon>
        <taxon>Pseudomonadota</taxon>
        <taxon>Gammaproteobacteria</taxon>
        <taxon>Orbales</taxon>
        <taxon>Orbaceae</taxon>
        <taxon>Gilliamella</taxon>
    </lineage>
</organism>
<evidence type="ECO:0000256" key="6">
    <source>
        <dbReference type="ARBA" id="ARBA00030512"/>
    </source>
</evidence>
<dbReference type="Gene3D" id="2.60.40.10">
    <property type="entry name" value="Immunoglobulins"/>
    <property type="match status" value="1"/>
</dbReference>
<dbReference type="SUPFAM" id="SSF55545">
    <property type="entry name" value="beta-N-acetylhexosaminidase-like domain"/>
    <property type="match status" value="1"/>
</dbReference>
<feature type="chain" id="PRO_5012512307" description="beta-N-acetylhexosaminidase" evidence="9">
    <location>
        <begin position="28"/>
        <end position="892"/>
    </location>
</feature>
<dbReference type="InterPro" id="IPR012291">
    <property type="entry name" value="CBM2_carb-bd_dom_sf"/>
</dbReference>
<dbReference type="EC" id="3.2.1.52" evidence="3"/>
<dbReference type="SUPFAM" id="SSF81296">
    <property type="entry name" value="E set domains"/>
    <property type="match status" value="1"/>
</dbReference>
<comment type="caution">
    <text evidence="11">The sequence shown here is derived from an EMBL/GenBank/DDBJ whole genome shotgun (WGS) entry which is preliminary data.</text>
</comment>
<dbReference type="EMBL" id="NART01000032">
    <property type="protein sequence ID" value="OTQ09757.1"/>
    <property type="molecule type" value="Genomic_DNA"/>
</dbReference>
<dbReference type="InterPro" id="IPR004866">
    <property type="entry name" value="CHB/HEX_N_dom"/>
</dbReference>
<dbReference type="Pfam" id="PF02838">
    <property type="entry name" value="Glyco_hydro_20b"/>
    <property type="match status" value="1"/>
</dbReference>